<dbReference type="AlphaFoldDB" id="A0AAV3ZGJ7"/>
<dbReference type="Proteomes" id="UP000735302">
    <property type="component" value="Unassembled WGS sequence"/>
</dbReference>
<comment type="caution">
    <text evidence="2">The sequence shown here is derived from an EMBL/GenBank/DDBJ whole genome shotgun (WGS) entry which is preliminary data.</text>
</comment>
<sequence>MLQCLIASSYVPGFIGWIPPGIDGNCFVDVNNQPLKAFSSRQHSSLLKSSARSSSTSPSKAKKCPAAAASSCSLPKQLKLSMSLGSLSDLSEEEEDRTGSSCTEDSDGLIEKGYEEDRCSTESRYLSRGEGGKLHKYGSCSSTSDPTENQDKSYLNRLVWLCFRGLQKTSTVMRSIPVASQLLQSVSPKCLGEIEGFLEALLLEMVSNRYTVLDGGFSDNIPCFDSNTITVCPFAGESDICPRDLTAIDMNIDLGHTSFHVSDDNIFRLNHALTPMEPEMLLSLCEEGYNECLRFLHRKDLLSCKQHLMTRAAISSSPCNIGHANCRCYLCQAADKKIRRSLSCINCQQVKHRALNSILPADVRNEFHKAIESYKASAKTRQHQTFWSRVVELLWWCAEKMYAGTMAMADLAIDFHAWLLRFYDNMACFAKFAVLPLGQKRKFIRYILATLRSSIGISARKSLSTIPTIQTPMCR</sequence>
<proteinExistence type="predicted"/>
<evidence type="ECO:0000313" key="2">
    <source>
        <dbReference type="EMBL" id="GFN93917.1"/>
    </source>
</evidence>
<dbReference type="GO" id="GO:0016020">
    <property type="term" value="C:membrane"/>
    <property type="evidence" value="ECO:0007669"/>
    <property type="project" value="TreeGrafter"/>
</dbReference>
<evidence type="ECO:0000256" key="1">
    <source>
        <dbReference type="SAM" id="MobiDB-lite"/>
    </source>
</evidence>
<dbReference type="GO" id="GO:0004806">
    <property type="term" value="F:triacylglycerol lipase activity"/>
    <property type="evidence" value="ECO:0007669"/>
    <property type="project" value="TreeGrafter"/>
</dbReference>
<dbReference type="EMBL" id="BLXT01002372">
    <property type="protein sequence ID" value="GFN93917.1"/>
    <property type="molecule type" value="Genomic_DNA"/>
</dbReference>
<dbReference type="InterPro" id="IPR033562">
    <property type="entry name" value="PLPL"/>
</dbReference>
<feature type="region of interest" description="Disordered" evidence="1">
    <location>
        <begin position="89"/>
        <end position="108"/>
    </location>
</feature>
<name>A0AAV3ZGJ7_9GAST</name>
<dbReference type="GO" id="GO:0019433">
    <property type="term" value="P:triglyceride catabolic process"/>
    <property type="evidence" value="ECO:0007669"/>
    <property type="project" value="TreeGrafter"/>
</dbReference>
<evidence type="ECO:0000313" key="3">
    <source>
        <dbReference type="Proteomes" id="UP000735302"/>
    </source>
</evidence>
<dbReference type="GO" id="GO:0005811">
    <property type="term" value="C:lipid droplet"/>
    <property type="evidence" value="ECO:0007669"/>
    <property type="project" value="TreeGrafter"/>
</dbReference>
<dbReference type="GO" id="GO:0055088">
    <property type="term" value="P:lipid homeostasis"/>
    <property type="evidence" value="ECO:0007669"/>
    <property type="project" value="TreeGrafter"/>
</dbReference>
<keyword evidence="3" id="KW-1185">Reference proteome</keyword>
<dbReference type="PANTHER" id="PTHR12406:SF41">
    <property type="entry name" value="BRUMMER, ISOFORM B-RELATED"/>
    <property type="match status" value="1"/>
</dbReference>
<dbReference type="PANTHER" id="PTHR12406">
    <property type="entry name" value="CALCIUM-INDEPENDENT PHOSPHOLIPASE A2 IPLA2 -RELATED"/>
    <property type="match status" value="1"/>
</dbReference>
<organism evidence="2 3">
    <name type="scientific">Plakobranchus ocellatus</name>
    <dbReference type="NCBI Taxonomy" id="259542"/>
    <lineage>
        <taxon>Eukaryota</taxon>
        <taxon>Metazoa</taxon>
        <taxon>Spiralia</taxon>
        <taxon>Lophotrochozoa</taxon>
        <taxon>Mollusca</taxon>
        <taxon>Gastropoda</taxon>
        <taxon>Heterobranchia</taxon>
        <taxon>Euthyneura</taxon>
        <taxon>Panpulmonata</taxon>
        <taxon>Sacoglossa</taxon>
        <taxon>Placobranchoidea</taxon>
        <taxon>Plakobranchidae</taxon>
        <taxon>Plakobranchus</taxon>
    </lineage>
</organism>
<protein>
    <submittedName>
        <fullName evidence="2">Ribonuclease hi</fullName>
    </submittedName>
</protein>
<accession>A0AAV3ZGJ7</accession>
<gene>
    <name evidence="2" type="ORF">PoB_002042300</name>
</gene>
<dbReference type="GO" id="GO:0005737">
    <property type="term" value="C:cytoplasm"/>
    <property type="evidence" value="ECO:0007669"/>
    <property type="project" value="TreeGrafter"/>
</dbReference>
<reference evidence="2 3" key="1">
    <citation type="journal article" date="2021" name="Elife">
        <title>Chloroplast acquisition without the gene transfer in kleptoplastic sea slugs, Plakobranchus ocellatus.</title>
        <authorList>
            <person name="Maeda T."/>
            <person name="Takahashi S."/>
            <person name="Yoshida T."/>
            <person name="Shimamura S."/>
            <person name="Takaki Y."/>
            <person name="Nagai Y."/>
            <person name="Toyoda A."/>
            <person name="Suzuki Y."/>
            <person name="Arimoto A."/>
            <person name="Ishii H."/>
            <person name="Satoh N."/>
            <person name="Nishiyama T."/>
            <person name="Hasebe M."/>
            <person name="Maruyama T."/>
            <person name="Minagawa J."/>
            <person name="Obokata J."/>
            <person name="Shigenobu S."/>
        </authorList>
    </citation>
    <scope>NUCLEOTIDE SEQUENCE [LARGE SCALE GENOMIC DNA]</scope>
</reference>